<name>A0A1Q3A441_ZYGRO</name>
<feature type="compositionally biased region" description="Polar residues" evidence="2">
    <location>
        <begin position="105"/>
        <end position="116"/>
    </location>
</feature>
<dbReference type="PANTHER" id="PTHR23159">
    <property type="entry name" value="CENTROSOMAL PROTEIN 2"/>
    <property type="match status" value="1"/>
</dbReference>
<feature type="coiled-coil region" evidence="1">
    <location>
        <begin position="196"/>
        <end position="437"/>
    </location>
</feature>
<protein>
    <submittedName>
        <fullName evidence="3">Uncharacterized protein</fullName>
    </submittedName>
</protein>
<dbReference type="AlphaFoldDB" id="A0A1Q3A441"/>
<sequence length="928" mass="108505">MSYLEKRISSHSGLPTREEVEEEQKFDFTRGQNSEYNYSMFGAAGSPKQGNPWSFIDVINPKKHALAFAKELDNKRGIPIDNSKDNTDDSNGSGNTNNTITNTNEFTGDGSSQSTIRRLPSGAKPTSTGHTIQATTPVKSSANNANPNEQQNLSDVVGQSTPLTLEKNRRPATQNSDDAKDYDGLVKETHWLHEEIAQLKDQLLRSESQKVEKDAKIVELGESLQNKSSNLQNNLREKENSISNLQDEIKKLKEQWAIGNKRNESEMDKKLQLIQEMERRSQEAIQELKLSHQRDQDSLNEKLKKLDTNWHENLENEKQKLIADIDSLEAEYDNKTTEFQNTIKEKIQQLEVSDEALRKKTQELDSLRNDMCKKNDELTNKLEELEEVRKNLKGKDSELAGKSKELQELQSKCEQRERNLQNDLKSKDERINELSDLLKQRDQNISHKDERINELSDLLKQRDQDISHKDEENRQKVRELKALEAKFSEKNDEFSRKSKDFDLLQESRKEVLSAKSQMEQQLRKSEIQTKKVEDRFHRQRMDYNEQIKQLQQSLEDEKKRHDNLKDKMKEVDQFAQYIEDLELFEIKLGNLIVDTFKKSHETKNLDPFFIDTFKDVIGFRTKQQDKSFQDLQSKIDTLELKNQELIIQIEHQWKSKVESEHQELEQHKYELEQLQKRFKTAEDKLATTQAKLEIYQEEKSVLLKEKESVLQSNVALNEEFANYKSNSLNKDQERFLELVGKIEEQTELIRKLQDDIKNSTETTGQLESQLETLHKEFDSKSSELDELHSSVYKLKGDPSRKITFEVARRSRPDINAITYENLMVNKVDSIDMVELQNIVKNLILLLDIPFNKLTKKSPLVAIYLKYERPIFSHFANRLHYQMFNEPIDMKRFANEAYGQYTEDHDMRAIKHPLQSCLDNLYQRLVSKI</sequence>
<dbReference type="OrthoDB" id="5376259at2759"/>
<dbReference type="EMBL" id="BDGX01000021">
    <property type="protein sequence ID" value="GAV50438.1"/>
    <property type="molecule type" value="Genomic_DNA"/>
</dbReference>
<feature type="coiled-coil region" evidence="1">
    <location>
        <begin position="628"/>
        <end position="705"/>
    </location>
</feature>
<feature type="compositionally biased region" description="Low complexity" evidence="2">
    <location>
        <begin position="89"/>
        <end position="104"/>
    </location>
</feature>
<reference evidence="3 4" key="1">
    <citation type="submission" date="2016-08" db="EMBL/GenBank/DDBJ databases">
        <title>Draft genome sequence of allopolyploid Zygosaccharomyces rouxii.</title>
        <authorList>
            <person name="Watanabe J."/>
            <person name="Uehara K."/>
            <person name="Mogi Y."/>
            <person name="Tsukioka Y."/>
        </authorList>
    </citation>
    <scope>NUCLEOTIDE SEQUENCE [LARGE SCALE GENOMIC DNA]</scope>
    <source>
        <strain evidence="3 4">NBRC 110957</strain>
    </source>
</reference>
<comment type="caution">
    <text evidence="3">The sequence shown here is derived from an EMBL/GenBank/DDBJ whole genome shotgun (WGS) entry which is preliminary data.</text>
</comment>
<dbReference type="Gene3D" id="1.10.287.1490">
    <property type="match status" value="1"/>
</dbReference>
<dbReference type="Pfam" id="PF11778">
    <property type="entry name" value="SID"/>
    <property type="match status" value="1"/>
</dbReference>
<feature type="region of interest" description="Disordered" evidence="2">
    <location>
        <begin position="76"/>
        <end position="157"/>
    </location>
</feature>
<gene>
    <name evidence="3" type="ORF">ZYGR_0U02940</name>
</gene>
<proteinExistence type="predicted"/>
<feature type="compositionally biased region" description="Basic and acidic residues" evidence="2">
    <location>
        <begin position="76"/>
        <end position="87"/>
    </location>
</feature>
<organism evidence="3 4">
    <name type="scientific">Zygosaccharomyces rouxii</name>
    <dbReference type="NCBI Taxonomy" id="4956"/>
    <lineage>
        <taxon>Eukaryota</taxon>
        <taxon>Fungi</taxon>
        <taxon>Dikarya</taxon>
        <taxon>Ascomycota</taxon>
        <taxon>Saccharomycotina</taxon>
        <taxon>Saccharomycetes</taxon>
        <taxon>Saccharomycetales</taxon>
        <taxon>Saccharomycetaceae</taxon>
        <taxon>Zygosaccharomyces</taxon>
    </lineage>
</organism>
<dbReference type="eggNOG" id="ENOG502RYJ3">
    <property type="taxonomic scope" value="Eukaryota"/>
</dbReference>
<feature type="region of interest" description="Disordered" evidence="2">
    <location>
        <begin position="1"/>
        <end position="33"/>
    </location>
</feature>
<evidence type="ECO:0000313" key="4">
    <source>
        <dbReference type="Proteomes" id="UP000187013"/>
    </source>
</evidence>
<keyword evidence="1" id="KW-0175">Coiled coil</keyword>
<accession>A0A1Q3A441</accession>
<dbReference type="InterPro" id="IPR021750">
    <property type="entry name" value="Sid4-like"/>
</dbReference>
<dbReference type="PANTHER" id="PTHR23159:SF31">
    <property type="entry name" value="CENTROSOME-ASSOCIATED PROTEIN CEP250 ISOFORM X1"/>
    <property type="match status" value="1"/>
</dbReference>
<feature type="coiled-coil region" evidence="1">
    <location>
        <begin position="742"/>
        <end position="769"/>
    </location>
</feature>
<evidence type="ECO:0000313" key="3">
    <source>
        <dbReference type="EMBL" id="GAV50438.1"/>
    </source>
</evidence>
<dbReference type="Proteomes" id="UP000187013">
    <property type="component" value="Unassembled WGS sequence"/>
</dbReference>
<feature type="compositionally biased region" description="Polar residues" evidence="2">
    <location>
        <begin position="124"/>
        <end position="157"/>
    </location>
</feature>
<evidence type="ECO:0000256" key="1">
    <source>
        <dbReference type="SAM" id="Coils"/>
    </source>
</evidence>
<evidence type="ECO:0000256" key="2">
    <source>
        <dbReference type="SAM" id="MobiDB-lite"/>
    </source>
</evidence>
<feature type="coiled-coil region" evidence="1">
    <location>
        <begin position="466"/>
        <end position="574"/>
    </location>
</feature>